<reference evidence="1 2" key="1">
    <citation type="submission" date="2018-03" db="EMBL/GenBank/DDBJ databases">
        <title>The ancient ancestry and fast evolution of plastids.</title>
        <authorList>
            <person name="Moore K.R."/>
            <person name="Magnabosco C."/>
            <person name="Momper L."/>
            <person name="Gold D.A."/>
            <person name="Bosak T."/>
            <person name="Fournier G.P."/>
        </authorList>
    </citation>
    <scope>NUCLEOTIDE SEQUENCE [LARGE SCALE GENOMIC DNA]</scope>
    <source>
        <strain evidence="1 2">CCALA 037</strain>
    </source>
</reference>
<dbReference type="OrthoDB" id="1377090at2"/>
<accession>A0A2T1GJY1</accession>
<dbReference type="AlphaFoldDB" id="A0A2T1GJY1"/>
<sequence>MQLEAQLAKLAELGLILNPEITIEDILFSFDRQTLESDPFKLLLFTFGSEVEREPKGRRICNRVWNFDPERISATGDYVEIVRQLCLLGGDADYLQEIVDYIDLDEGECWLEYTLGENRRHWEIESNDDWADMLALSYVMEDIQRDGCQFYTLDNEQAMILVYVDADTAIKLSDLCDEDLEPVIPG</sequence>
<comment type="caution">
    <text evidence="1">The sequence shown here is derived from an EMBL/GenBank/DDBJ whole genome shotgun (WGS) entry which is preliminary data.</text>
</comment>
<dbReference type="Proteomes" id="UP000238937">
    <property type="component" value="Unassembled WGS sequence"/>
</dbReference>
<evidence type="ECO:0000313" key="1">
    <source>
        <dbReference type="EMBL" id="PSB58021.1"/>
    </source>
</evidence>
<gene>
    <name evidence="1" type="ORF">C7B77_06285</name>
</gene>
<organism evidence="1 2">
    <name type="scientific">Chamaesiphon polymorphus CCALA 037</name>
    <dbReference type="NCBI Taxonomy" id="2107692"/>
    <lineage>
        <taxon>Bacteria</taxon>
        <taxon>Bacillati</taxon>
        <taxon>Cyanobacteriota</taxon>
        <taxon>Cyanophyceae</taxon>
        <taxon>Gomontiellales</taxon>
        <taxon>Chamaesiphonaceae</taxon>
        <taxon>Chamaesiphon</taxon>
    </lineage>
</organism>
<dbReference type="RefSeq" id="WP_106301630.1">
    <property type="nucleotide sequence ID" value="NZ_PVWO01000051.1"/>
</dbReference>
<protein>
    <submittedName>
        <fullName evidence="1">Uncharacterized protein</fullName>
    </submittedName>
</protein>
<proteinExistence type="predicted"/>
<name>A0A2T1GJY1_9CYAN</name>
<keyword evidence="2" id="KW-1185">Reference proteome</keyword>
<dbReference type="EMBL" id="PVWO01000051">
    <property type="protein sequence ID" value="PSB58021.1"/>
    <property type="molecule type" value="Genomic_DNA"/>
</dbReference>
<evidence type="ECO:0000313" key="2">
    <source>
        <dbReference type="Proteomes" id="UP000238937"/>
    </source>
</evidence>